<protein>
    <submittedName>
        <fullName evidence="7">Uncharacterized protein</fullName>
    </submittedName>
</protein>
<comment type="subcellular location">
    <subcellularLocation>
        <location evidence="1">Membrane</location>
        <topology evidence="1">Multi-pass membrane protein</topology>
    </subcellularLocation>
</comment>
<feature type="transmembrane region" description="Helical" evidence="6">
    <location>
        <begin position="50"/>
        <end position="72"/>
    </location>
</feature>
<dbReference type="EMBL" id="JAINUG010000727">
    <property type="protein sequence ID" value="KAJ8362214.1"/>
    <property type="molecule type" value="Genomic_DNA"/>
</dbReference>
<evidence type="ECO:0000256" key="2">
    <source>
        <dbReference type="ARBA" id="ARBA00005734"/>
    </source>
</evidence>
<keyword evidence="3 6" id="KW-0812">Transmembrane</keyword>
<dbReference type="InterPro" id="IPR033355">
    <property type="entry name" value="TMEM88"/>
</dbReference>
<proteinExistence type="inferred from homology"/>
<evidence type="ECO:0000256" key="6">
    <source>
        <dbReference type="SAM" id="Phobius"/>
    </source>
</evidence>
<dbReference type="AlphaFoldDB" id="A0AAD7R402"/>
<keyword evidence="8" id="KW-1185">Reference proteome</keyword>
<gene>
    <name evidence="7" type="ORF">AAFF_G00388730</name>
</gene>
<evidence type="ECO:0000256" key="5">
    <source>
        <dbReference type="ARBA" id="ARBA00023136"/>
    </source>
</evidence>
<organism evidence="7 8">
    <name type="scientific">Aldrovandia affinis</name>
    <dbReference type="NCBI Taxonomy" id="143900"/>
    <lineage>
        <taxon>Eukaryota</taxon>
        <taxon>Metazoa</taxon>
        <taxon>Chordata</taxon>
        <taxon>Craniata</taxon>
        <taxon>Vertebrata</taxon>
        <taxon>Euteleostomi</taxon>
        <taxon>Actinopterygii</taxon>
        <taxon>Neopterygii</taxon>
        <taxon>Teleostei</taxon>
        <taxon>Notacanthiformes</taxon>
        <taxon>Halosauridae</taxon>
        <taxon>Aldrovandia</taxon>
    </lineage>
</organism>
<dbReference type="PANTHER" id="PTHR28628">
    <property type="entry name" value="TRANSMEMBRANE PROTEIN 88-RELATED"/>
    <property type="match status" value="1"/>
</dbReference>
<evidence type="ECO:0000256" key="1">
    <source>
        <dbReference type="ARBA" id="ARBA00004141"/>
    </source>
</evidence>
<evidence type="ECO:0000313" key="8">
    <source>
        <dbReference type="Proteomes" id="UP001221898"/>
    </source>
</evidence>
<evidence type="ECO:0000256" key="4">
    <source>
        <dbReference type="ARBA" id="ARBA00022989"/>
    </source>
</evidence>
<reference evidence="7" key="1">
    <citation type="journal article" date="2023" name="Science">
        <title>Genome structures resolve the early diversification of teleost fishes.</title>
        <authorList>
            <person name="Parey E."/>
            <person name="Louis A."/>
            <person name="Montfort J."/>
            <person name="Bouchez O."/>
            <person name="Roques C."/>
            <person name="Iampietro C."/>
            <person name="Lluch J."/>
            <person name="Castinel A."/>
            <person name="Donnadieu C."/>
            <person name="Desvignes T."/>
            <person name="Floi Bucao C."/>
            <person name="Jouanno E."/>
            <person name="Wen M."/>
            <person name="Mejri S."/>
            <person name="Dirks R."/>
            <person name="Jansen H."/>
            <person name="Henkel C."/>
            <person name="Chen W.J."/>
            <person name="Zahm M."/>
            <person name="Cabau C."/>
            <person name="Klopp C."/>
            <person name="Thompson A.W."/>
            <person name="Robinson-Rechavi M."/>
            <person name="Braasch I."/>
            <person name="Lecointre G."/>
            <person name="Bobe J."/>
            <person name="Postlethwait J.H."/>
            <person name="Berthelot C."/>
            <person name="Roest Crollius H."/>
            <person name="Guiguen Y."/>
        </authorList>
    </citation>
    <scope>NUCLEOTIDE SEQUENCE</scope>
    <source>
        <strain evidence="7">NC1722</strain>
    </source>
</reference>
<dbReference type="PANTHER" id="PTHR28628:SF3">
    <property type="entry name" value="TRANSMEMBRANE PROTEIN 88"/>
    <property type="match status" value="1"/>
</dbReference>
<dbReference type="Proteomes" id="UP001221898">
    <property type="component" value="Unassembled WGS sequence"/>
</dbReference>
<dbReference type="GO" id="GO:0005886">
    <property type="term" value="C:plasma membrane"/>
    <property type="evidence" value="ECO:0007669"/>
    <property type="project" value="TreeGrafter"/>
</dbReference>
<evidence type="ECO:0000313" key="7">
    <source>
        <dbReference type="EMBL" id="KAJ8362214.1"/>
    </source>
</evidence>
<keyword evidence="5 6" id="KW-0472">Membrane</keyword>
<name>A0AAD7R402_9TELE</name>
<comment type="similarity">
    <text evidence="2">Belongs to the TMEM88 family.</text>
</comment>
<evidence type="ECO:0000256" key="3">
    <source>
        <dbReference type="ARBA" id="ARBA00022692"/>
    </source>
</evidence>
<dbReference type="GO" id="GO:0030165">
    <property type="term" value="F:PDZ domain binding"/>
    <property type="evidence" value="ECO:0007669"/>
    <property type="project" value="TreeGrafter"/>
</dbReference>
<comment type="caution">
    <text evidence="7">The sequence shown here is derived from an EMBL/GenBank/DDBJ whole genome shotgun (WGS) entry which is preliminary data.</text>
</comment>
<keyword evidence="4 6" id="KW-1133">Transmembrane helix</keyword>
<accession>A0AAD7R402</accession>
<sequence length="122" mass="12894">MPDAITSDKLLELCRGKGATIIGDNDIWQSVRPSGTAEYCSDLLSDGGCVALLVVGFLLVTPLLVLALAAYCRLARHLQLGLCFIPYSRAVYKNLPASRHRGLTGCCSLGAPESGGKGSVWV</sequence>